<dbReference type="OrthoDB" id="9974421at2759"/>
<feature type="domain" description="AB hydrolase-1" evidence="8">
    <location>
        <begin position="1734"/>
        <end position="1892"/>
    </location>
</feature>
<keyword evidence="7" id="KW-0812">Transmembrane</keyword>
<evidence type="ECO:0000313" key="10">
    <source>
        <dbReference type="Proteomes" id="UP000475862"/>
    </source>
</evidence>
<dbReference type="Proteomes" id="UP000475862">
    <property type="component" value="Unassembled WGS sequence"/>
</dbReference>
<comment type="similarity">
    <text evidence="1">Belongs to the AB hydrolase superfamily. Lipase family.</text>
</comment>
<proteinExistence type="inferred from homology"/>
<keyword evidence="7" id="KW-0472">Membrane</keyword>
<keyword evidence="7" id="KW-1133">Transmembrane helix</keyword>
<evidence type="ECO:0000256" key="2">
    <source>
        <dbReference type="ARBA" id="ARBA00022729"/>
    </source>
</evidence>
<feature type="domain" description="AB hydrolase-1" evidence="8">
    <location>
        <begin position="703"/>
        <end position="834"/>
    </location>
</feature>
<keyword evidence="6" id="KW-0325">Glycoprotein</keyword>
<dbReference type="InterPro" id="IPR029058">
    <property type="entry name" value="AB_hydrolase_fold"/>
</dbReference>
<dbReference type="InterPro" id="IPR000073">
    <property type="entry name" value="AB_hydrolase_1"/>
</dbReference>
<feature type="transmembrane region" description="Helical" evidence="7">
    <location>
        <begin position="21"/>
        <end position="38"/>
    </location>
</feature>
<comment type="caution">
    <text evidence="9">The sequence shown here is derived from an EMBL/GenBank/DDBJ whole genome shotgun (WGS) entry which is preliminary data.</text>
</comment>
<keyword evidence="4" id="KW-0442">Lipid degradation</keyword>
<dbReference type="GO" id="GO:0016042">
    <property type="term" value="P:lipid catabolic process"/>
    <property type="evidence" value="ECO:0007669"/>
    <property type="project" value="UniProtKB-KW"/>
</dbReference>
<organism evidence="9 10">
    <name type="scientific">Aphis glycines</name>
    <name type="common">Soybean aphid</name>
    <dbReference type="NCBI Taxonomy" id="307491"/>
    <lineage>
        <taxon>Eukaryota</taxon>
        <taxon>Metazoa</taxon>
        <taxon>Ecdysozoa</taxon>
        <taxon>Arthropoda</taxon>
        <taxon>Hexapoda</taxon>
        <taxon>Insecta</taxon>
        <taxon>Pterygota</taxon>
        <taxon>Neoptera</taxon>
        <taxon>Paraneoptera</taxon>
        <taxon>Hemiptera</taxon>
        <taxon>Sternorrhyncha</taxon>
        <taxon>Aphidomorpha</taxon>
        <taxon>Aphidoidea</taxon>
        <taxon>Aphididae</taxon>
        <taxon>Aphidini</taxon>
        <taxon>Aphis</taxon>
        <taxon>Aphis</taxon>
    </lineage>
</organism>
<evidence type="ECO:0000256" key="7">
    <source>
        <dbReference type="SAM" id="Phobius"/>
    </source>
</evidence>
<keyword evidence="2" id="KW-0732">Signal</keyword>
<dbReference type="GO" id="GO:0016787">
    <property type="term" value="F:hydrolase activity"/>
    <property type="evidence" value="ECO:0007669"/>
    <property type="project" value="UniProtKB-KW"/>
</dbReference>
<evidence type="ECO:0000256" key="1">
    <source>
        <dbReference type="ARBA" id="ARBA00010701"/>
    </source>
</evidence>
<dbReference type="EMBL" id="VYZN01000013">
    <property type="protein sequence ID" value="KAE9540810.1"/>
    <property type="molecule type" value="Genomic_DNA"/>
</dbReference>
<keyword evidence="3" id="KW-0378">Hydrolase</keyword>
<evidence type="ECO:0000313" key="9">
    <source>
        <dbReference type="EMBL" id="KAE9540810.1"/>
    </source>
</evidence>
<reference evidence="9 10" key="1">
    <citation type="submission" date="2019-08" db="EMBL/GenBank/DDBJ databases">
        <title>The genome of the soybean aphid Biotype 1, its phylome, world population structure and adaptation to the North American continent.</title>
        <authorList>
            <person name="Giordano R."/>
            <person name="Donthu R.K."/>
            <person name="Hernandez A.G."/>
            <person name="Wright C.L."/>
            <person name="Zimin A.V."/>
        </authorList>
    </citation>
    <scope>NUCLEOTIDE SEQUENCE [LARGE SCALE GENOMIC DNA]</scope>
    <source>
        <tissue evidence="9">Whole aphids</tissue>
    </source>
</reference>
<evidence type="ECO:0000259" key="8">
    <source>
        <dbReference type="Pfam" id="PF00561"/>
    </source>
</evidence>
<feature type="domain" description="AB hydrolase-1" evidence="8">
    <location>
        <begin position="88"/>
        <end position="342"/>
    </location>
</feature>
<accession>A0A6G0TYB9</accession>
<name>A0A6G0TYB9_APHGL</name>
<gene>
    <name evidence="9" type="ORF">AGLY_004055</name>
</gene>
<dbReference type="SUPFAM" id="SSF53474">
    <property type="entry name" value="alpha/beta-Hydrolases"/>
    <property type="match status" value="6"/>
</dbReference>
<evidence type="ECO:0000256" key="6">
    <source>
        <dbReference type="ARBA" id="ARBA00023180"/>
    </source>
</evidence>
<protein>
    <recommendedName>
        <fullName evidence="8">AB hydrolase-1 domain-containing protein</fullName>
    </recommendedName>
</protein>
<dbReference type="PANTHER" id="PTHR11005">
    <property type="entry name" value="LYSOSOMAL ACID LIPASE-RELATED"/>
    <property type="match status" value="1"/>
</dbReference>
<feature type="domain" description="AB hydrolase-1" evidence="8">
    <location>
        <begin position="1019"/>
        <end position="1300"/>
    </location>
</feature>
<dbReference type="FunFam" id="3.40.50.1820:FF:000057">
    <property type="entry name" value="Lipase"/>
    <property type="match status" value="4"/>
</dbReference>
<keyword evidence="10" id="KW-1185">Reference proteome</keyword>
<sequence>MISNSRDDNKNWNTTMQFLNLDNYRFILISLSTIIILFNTCDYATCLDASTKIKEFGYPLETHEVWTEDRAHLGLERIPHNGSTVIGKPVLLMHGLFSDSYIFTANNSSLSFVLSDAGFDVWLYNTRGVGLSRTLSIYKRPGSLPNMNRISWNFSFHEMGVYDLTAVIDFILKKTEHSKLNVVGYSLGATIAFVCLSDKPEYNAKVNKLVLIAPATNFKTSPVTTFVKQFPKIVSIMLDVFDFIPYTMDPDSTYSQLRNMCAKERRLSHYDYGTSGNLLLYNKIIPPDYDLSKVTAPTFIIHSNNDYLTTPTDVKWLIHLLPNIKEVHYIDQVQWGHLSFILSPNRREIINLYIANKLLDEKFKAKKIKELGYPLMTYQVWTADKYLLGLERIPHSKHRNESIGKPVLLLHGLYLSSAIFTINNSSLSFVLSDAGFDVWLFNARGVGLSRKLSIYKKPGLQPKMNSISWDFSFHEMGVYDMTTAIDFILKSTGHSKLDVVGYSLGTTISLACLSDRPEYNSKINKLVLMAPTSRLKSSGMPINIFKQFSKIVNIFLDRLNFFPYTNDPDTTYRLIRHIVSEFPQPMSSKTLKHMLQLLTSGRFGHYDYGPYGNMLHYHTKTAPDYDLSRITAPTYIIYSKNDSLVHPKDVKWLITQLPNIKDEESVNQSGYPLEKYKLQTLDKFTLGLERIPFSKNGDRTIGKPILLVHGLFLSSYVFTNTNKSLSYSLSEAGYDVWLFNARGTGLSRTYSIYSKAGTAPRMNKMSWDFSFHEMGIYDFPTAVDFVLNKTGRPKLDVIGYSLGATIALVGLSEKPAYNNKVDKLVLMAPTTRMTSYGFPISAFHRGSLLFKYSMKEQNFFPAVQDPDAAHRYMRWLCTYTIFYPYCLLYIDTAQGSRINYNRDMVISTLTDFPQPVSKKMLFHWMQLMSSKRFCKYDYGVSGNMQYYKIKSPPDYNLSKVTTAVYILHSKNDNLSAIKADQIISNGYPVETYEVETKDHYMVGLERIPYSKNGNKTIGKPIILLHGLYGTSMYYTLNNISLSFILSDAGFDVWLLNFRLAGISKYIKNPRTGLVTPLRNMSWDFSFDELGIYDTTAGIDFILNKTGYSTLHMGGYSFGATICLIALAERPEYNKKIDKLVLIVPTARMKYYDRRLIILKIFPYLFHRPLRGRGYIPKMKHPDDQWLGRQCKEKKYMKLFCLYIMTQVQGNLLPINYNTIEILRTYPQPTSVKVMTHYYQLVLQDYFRKYDYGKIGNMQHYNSSTPPDYDLSKVTAATYVYQSKHDIIAPPKDVKWLVDRLPNVKNVTMVKKFSHMGFAISPYARPINLLIILKKTHTHIIVKSIHSSWEKIKASGYPLKMYEYQTEDHFMLGMERIPYSKYGNRTIGKPVILLSGMFATSIVYVSHNKSLGYLLSDAGFDVWLFNYRVTGMSKKIKDPRTGIVPKLSSLNWDYSFHELAIYDLPAAIDLVISVTGYSKVDVGGVSLGGTIPLITLAEKPEYNKKVRNLILMAPASRMGSSYKGAPYFFIRTAIRTFLKTDFKFRYISLNSDPDNIAVGQLCKTKLFGFFCIQSMNEPVIDVFTTYPQPTSLKTVKHYFQLMLSGRFTNYDYGPIGNMRHYHSKQVPEYDIKKITAPAIILYSKRDNLVPPQDIKWLLNNLPNIKSTLYIDKIPFSHQSFAMDKKSHLVIGPYIADQIISNGYPVETYEVETKDHYMIGLERIPYSKNGNKTIGKPIVLLHGLYGTSMFYTLSNKSLSFILSDAGFDVWLLNFRLAGISKYIKNPKTHEVTPLRNVSWDFSFDELGIYDTTAGIDFILNKTGYSTLHMGGYSFGATICLIALAERPEYNEKIDKLVLIVPTARMKHYDRRLIILKRFPFLFHRTLRGREYVPKMKHPDEQWFGHQCKNNKYMKLFCIFAMDVLQGNYLPIDYSTIDILKTYPQPTSVKVMTHYYQLVLADYFRKYDYGKIGNIKHYQSEIPPSYDLSQVTAATYIYHSKYDVIAPPKDIKWLIQRLPNVRNVTMVKKFSHMGFATSPYLRPINMIIVKNLLENK</sequence>
<dbReference type="Gene3D" id="3.40.50.1820">
    <property type="entry name" value="alpha/beta hydrolase"/>
    <property type="match status" value="7"/>
</dbReference>
<dbReference type="Pfam" id="PF00561">
    <property type="entry name" value="Abhydrolase_1"/>
    <property type="match status" value="6"/>
</dbReference>
<evidence type="ECO:0000256" key="4">
    <source>
        <dbReference type="ARBA" id="ARBA00022963"/>
    </source>
</evidence>
<feature type="domain" description="AB hydrolase-1" evidence="8">
    <location>
        <begin position="1388"/>
        <end position="1666"/>
    </location>
</feature>
<evidence type="ECO:0000256" key="5">
    <source>
        <dbReference type="ARBA" id="ARBA00023098"/>
    </source>
</evidence>
<evidence type="ECO:0000256" key="3">
    <source>
        <dbReference type="ARBA" id="ARBA00022801"/>
    </source>
</evidence>
<feature type="domain" description="AB hydrolase-1" evidence="8">
    <location>
        <begin position="405"/>
        <end position="663"/>
    </location>
</feature>
<keyword evidence="5" id="KW-0443">Lipid metabolism</keyword>